<name>A0A024E9F6_9PSED</name>
<proteinExistence type="predicted"/>
<sequence>MLGIFPCLATGRRRHRLSSDEMKLLERYRELSENDRIAMRYLVDAMRSVSRF</sequence>
<reference evidence="1 2" key="1">
    <citation type="journal article" date="2012" name="J. Bacteriol.">
        <title>Genome sequence of cold-adapted Pseudomonas mandelii strain JR-1.</title>
        <authorList>
            <person name="Jang S.H."/>
            <person name="Kim J."/>
            <person name="Kim J."/>
            <person name="Hong S."/>
            <person name="Lee C."/>
        </authorList>
    </citation>
    <scope>NUCLEOTIDE SEQUENCE [LARGE SCALE GENOMIC DNA]</scope>
    <source>
        <strain evidence="1 2">JR-1</strain>
    </source>
</reference>
<accession>A0A024E9F6</accession>
<dbReference type="KEGG" id="pman:OU5_2363"/>
<organism evidence="1 2">
    <name type="scientific">Pseudomonas mandelii JR-1</name>
    <dbReference type="NCBI Taxonomy" id="1147786"/>
    <lineage>
        <taxon>Bacteria</taxon>
        <taxon>Pseudomonadati</taxon>
        <taxon>Pseudomonadota</taxon>
        <taxon>Gammaproteobacteria</taxon>
        <taxon>Pseudomonadales</taxon>
        <taxon>Pseudomonadaceae</taxon>
        <taxon>Pseudomonas</taxon>
    </lineage>
</organism>
<dbReference type="Proteomes" id="UP000026913">
    <property type="component" value="Chromosome"/>
</dbReference>
<gene>
    <name evidence="1" type="ORF">OU5_2363</name>
</gene>
<evidence type="ECO:0000313" key="1">
    <source>
        <dbReference type="EMBL" id="AHZ69442.1"/>
    </source>
</evidence>
<dbReference type="EMBL" id="CP005960">
    <property type="protein sequence ID" value="AHZ69442.1"/>
    <property type="molecule type" value="Genomic_DNA"/>
</dbReference>
<dbReference type="AlphaFoldDB" id="A0A024E9F6"/>
<protein>
    <submittedName>
        <fullName evidence="1">Uncharacterized protein</fullName>
    </submittedName>
</protein>
<evidence type="ECO:0000313" key="2">
    <source>
        <dbReference type="Proteomes" id="UP000026913"/>
    </source>
</evidence>
<dbReference type="HOGENOM" id="CLU_196065_0_0_6"/>